<proteinExistence type="predicted"/>
<name>A0A150IMZ7_9EURY</name>
<dbReference type="EMBL" id="LNGD01000215">
    <property type="protein sequence ID" value="KYC46406.1"/>
    <property type="molecule type" value="Genomic_DNA"/>
</dbReference>
<organism evidence="1 2">
    <name type="scientific">Candidatus Methanofastidiosum methylothiophilum</name>
    <dbReference type="NCBI Taxonomy" id="1705564"/>
    <lineage>
        <taxon>Archaea</taxon>
        <taxon>Methanobacteriati</taxon>
        <taxon>Methanobacteriota</taxon>
        <taxon>Stenosarchaea group</taxon>
        <taxon>Candidatus Methanofastidiosia</taxon>
        <taxon>Candidatus Methanofastidiosales</taxon>
        <taxon>Candidatus Methanofastidiosaceae</taxon>
        <taxon>Candidatus Methanofastidiosum</taxon>
    </lineage>
</organism>
<sequence>MISVIGCTYKEIELIDRESKIPQNAVKITPETDLNPPKSYSLDYFDPVPLPYPINTKGGEDSAFIMPDGKTLYFWFTPDVNIPVEKQLFDGVTGIYVSRKSGDTWSKPERIILQDPKKLALDGCGFVKDNLMFFCSAREGYTGMNWFDAEFDSSTNKWKNWKKTNFPESYEVGELHIYGNDLYFHSDRAGGKGGLDLWVMEKNSKGEWSEPINITNVNTERDEGWPAISPDGKEFWISRDYGLWRSKWINGEWTEPELIISPLAGEASIDNEGNVYFTHHFFKDNKMVEADIYVAYKK</sequence>
<reference evidence="1 2" key="1">
    <citation type="journal article" date="2016" name="ISME J.">
        <title>Chasing the elusive Euryarchaeota class WSA2: genomes reveal a uniquely fastidious methyl-reducing methanogen.</title>
        <authorList>
            <person name="Nobu M.K."/>
            <person name="Narihiro T."/>
            <person name="Kuroda K."/>
            <person name="Mei R."/>
            <person name="Liu W.T."/>
        </authorList>
    </citation>
    <scope>NUCLEOTIDE SEQUENCE [LARGE SCALE GENOMIC DNA]</scope>
    <source>
        <strain evidence="1">U1lsi0528_Bin089</strain>
    </source>
</reference>
<protein>
    <submittedName>
        <fullName evidence="1">WD40-like Beta Propeller Repeat protein</fullName>
    </submittedName>
</protein>
<dbReference type="InterPro" id="IPR011659">
    <property type="entry name" value="WD40"/>
</dbReference>
<dbReference type="Proteomes" id="UP000075578">
    <property type="component" value="Unassembled WGS sequence"/>
</dbReference>
<comment type="caution">
    <text evidence="1">The sequence shown here is derived from an EMBL/GenBank/DDBJ whole genome shotgun (WGS) entry which is preliminary data.</text>
</comment>
<evidence type="ECO:0000313" key="2">
    <source>
        <dbReference type="Proteomes" id="UP000075578"/>
    </source>
</evidence>
<dbReference type="AlphaFoldDB" id="A0A150IMZ7"/>
<gene>
    <name evidence="1" type="ORF">AMQ74_01844</name>
</gene>
<dbReference type="Pfam" id="PF07676">
    <property type="entry name" value="PD40"/>
    <property type="match status" value="2"/>
</dbReference>
<evidence type="ECO:0000313" key="1">
    <source>
        <dbReference type="EMBL" id="KYC46406.1"/>
    </source>
</evidence>
<accession>A0A150IMZ7</accession>
<dbReference type="SUPFAM" id="SSF82171">
    <property type="entry name" value="DPP6 N-terminal domain-like"/>
    <property type="match status" value="1"/>
</dbReference>